<evidence type="ECO:0000256" key="1">
    <source>
        <dbReference type="ARBA" id="ARBA00000707"/>
    </source>
</evidence>
<keyword evidence="12" id="KW-0521">NADP</keyword>
<keyword evidence="6" id="KW-0479">Metal-binding</keyword>
<keyword evidence="13" id="KW-0560">Oxidoreductase</keyword>
<evidence type="ECO:0000256" key="13">
    <source>
        <dbReference type="ARBA" id="ARBA00023002"/>
    </source>
</evidence>
<dbReference type="EC" id="3.4.19.12" evidence="4"/>
<comment type="subcellular location">
    <subcellularLocation>
        <location evidence="2">Nucleus</location>
    </subcellularLocation>
</comment>
<evidence type="ECO:0000259" key="15">
    <source>
        <dbReference type="PROSITE" id="PS50235"/>
    </source>
</evidence>
<dbReference type="EnsemblPlants" id="EMT30728">
    <property type="protein sequence ID" value="EMT30728"/>
    <property type="gene ID" value="F775_04442"/>
</dbReference>
<dbReference type="InterPro" id="IPR002347">
    <property type="entry name" value="SDR_fam"/>
</dbReference>
<protein>
    <recommendedName>
        <fullName evidence="4">ubiquitinyl hydrolase 1</fullName>
        <ecNumber evidence="4">3.4.19.12</ecNumber>
    </recommendedName>
</protein>
<dbReference type="GO" id="GO:0006508">
    <property type="term" value="P:proteolysis"/>
    <property type="evidence" value="ECO:0007669"/>
    <property type="project" value="UniProtKB-KW"/>
</dbReference>
<organism evidence="16">
    <name type="scientific">Aegilops tauschii</name>
    <name type="common">Tausch's goatgrass</name>
    <name type="synonym">Aegilops squarrosa</name>
    <dbReference type="NCBI Taxonomy" id="37682"/>
    <lineage>
        <taxon>Eukaryota</taxon>
        <taxon>Viridiplantae</taxon>
        <taxon>Streptophyta</taxon>
        <taxon>Embryophyta</taxon>
        <taxon>Tracheophyta</taxon>
        <taxon>Spermatophyta</taxon>
        <taxon>Magnoliopsida</taxon>
        <taxon>Liliopsida</taxon>
        <taxon>Poales</taxon>
        <taxon>Poaceae</taxon>
        <taxon>BOP clade</taxon>
        <taxon>Pooideae</taxon>
        <taxon>Triticodae</taxon>
        <taxon>Triticeae</taxon>
        <taxon>Triticinae</taxon>
        <taxon>Aegilops</taxon>
    </lineage>
</organism>
<keyword evidence="5" id="KW-0645">Protease</keyword>
<evidence type="ECO:0000256" key="8">
    <source>
        <dbReference type="ARBA" id="ARBA00022786"/>
    </source>
</evidence>
<dbReference type="PANTHER" id="PTHR43490">
    <property type="entry name" value="(+)-NEOMENTHOL DEHYDROGENASE"/>
    <property type="match status" value="1"/>
</dbReference>
<keyword evidence="7" id="KW-0863">Zinc-finger</keyword>
<sequence>MARPLAGLLPLLLYIRGQGGTPKTSIVLLAALLHAPPLRNYFLGDRHNRFLCPRRTPMRHRTTDAEAKAACLACDLDEIYSATFSGERTPYSPAKFLYRFGSRALFALVDVAHATNLASYEQQDAHEFFISILDHIHENIKDDQHKSHEQGDGDCCIAHRVFSGILRSDVTCTNCGFSSTTFEPCMDISLDLDPGHNNCLGVANPKPHVRNGERSVAGMSSKVSTLMRCLERFTRAERLDAEQKYFCERCKERQESLKQMSIRRLPLVSCFHIKRFEHSTVKKMSRKVDHSLQFPFSLDMTPYLSSSILRSRYGNRIFPSEACDSEAVSELPSEFEIFAVITHSGKLDAGHYVTYLRLNNQWYRCDDAWVTRVDEHTVRSSQAYMLFYVQKTLYYKACERGAARYISQAQHSYRVDSIDSFVLRRPEALLPQGTPMEGGVTASSFHKRVAVVTGANRGIGLEVCRQLASGGATVVLTARDEKRGAAAVDALRELGLPDVLFHQLDVGEPSSAARLADFVRDRFGKLDILVRLAFFPFRFSQPCPTGFSDGLCRDCECLVLLPLQVNNAGVSGVRMDIGDPAALHQVRTSMSAVERLEWFNQRTTEPFEEAEKCLRTNYHGTKNVTEALLPLLLSSSDARVVNVSSSYGLLRFFSREELKHELDDIENLSAERLDELSELFLKDFKNGRLDHHGWPVGGFSAYKVSKALINAYTRVLAKKHTSMRVNCLDPGYVKTDINFHTGVLTVEEGARGAMMLAHLPKEGPTGSYFNGTEQAPFV</sequence>
<evidence type="ECO:0000256" key="10">
    <source>
        <dbReference type="ARBA" id="ARBA00022807"/>
    </source>
</evidence>
<dbReference type="Pfam" id="PF00443">
    <property type="entry name" value="UCH"/>
    <property type="match status" value="1"/>
</dbReference>
<dbReference type="Gene3D" id="3.40.50.720">
    <property type="entry name" value="NAD(P)-binding Rossmann-like Domain"/>
    <property type="match status" value="1"/>
</dbReference>
<keyword evidence="14" id="KW-0539">Nucleus</keyword>
<evidence type="ECO:0000256" key="4">
    <source>
        <dbReference type="ARBA" id="ARBA00012759"/>
    </source>
</evidence>
<dbReference type="GO" id="GO:0004843">
    <property type="term" value="F:cysteine-type deubiquitinase activity"/>
    <property type="evidence" value="ECO:0007669"/>
    <property type="project" value="UniProtKB-EC"/>
</dbReference>
<evidence type="ECO:0000256" key="6">
    <source>
        <dbReference type="ARBA" id="ARBA00022723"/>
    </source>
</evidence>
<dbReference type="Pfam" id="PF00106">
    <property type="entry name" value="adh_short"/>
    <property type="match status" value="1"/>
</dbReference>
<evidence type="ECO:0000256" key="5">
    <source>
        <dbReference type="ARBA" id="ARBA00022670"/>
    </source>
</evidence>
<comment type="catalytic activity">
    <reaction evidence="1">
        <text>Thiol-dependent hydrolysis of ester, thioester, amide, peptide and isopeptide bonds formed by the C-terminal Gly of ubiquitin (a 76-residue protein attached to proteins as an intracellular targeting signal).</text>
        <dbReference type="EC" id="3.4.19.12"/>
    </reaction>
</comment>
<dbReference type="InterPro" id="IPR038765">
    <property type="entry name" value="Papain-like_cys_pep_sf"/>
</dbReference>
<evidence type="ECO:0000256" key="7">
    <source>
        <dbReference type="ARBA" id="ARBA00022771"/>
    </source>
</evidence>
<dbReference type="GO" id="GO:0008270">
    <property type="term" value="F:zinc ion binding"/>
    <property type="evidence" value="ECO:0007669"/>
    <property type="project" value="UniProtKB-KW"/>
</dbReference>
<dbReference type="PROSITE" id="PS50235">
    <property type="entry name" value="USP_3"/>
    <property type="match status" value="1"/>
</dbReference>
<evidence type="ECO:0000313" key="16">
    <source>
        <dbReference type="EnsemblPlants" id="EMT30728"/>
    </source>
</evidence>
<dbReference type="GO" id="GO:0016020">
    <property type="term" value="C:membrane"/>
    <property type="evidence" value="ECO:0007669"/>
    <property type="project" value="TreeGrafter"/>
</dbReference>
<dbReference type="SUPFAM" id="SSF54001">
    <property type="entry name" value="Cysteine proteinases"/>
    <property type="match status" value="1"/>
</dbReference>
<keyword evidence="10" id="KW-0788">Thiol protease</keyword>
<evidence type="ECO:0000256" key="12">
    <source>
        <dbReference type="ARBA" id="ARBA00022857"/>
    </source>
</evidence>
<evidence type="ECO:0000256" key="2">
    <source>
        <dbReference type="ARBA" id="ARBA00004123"/>
    </source>
</evidence>
<dbReference type="GO" id="GO:0016579">
    <property type="term" value="P:protein deubiquitination"/>
    <property type="evidence" value="ECO:0007669"/>
    <property type="project" value="InterPro"/>
</dbReference>
<accession>M8C9F0</accession>
<reference evidence="16" key="1">
    <citation type="submission" date="2015-06" db="UniProtKB">
        <authorList>
            <consortium name="EnsemblPlants"/>
        </authorList>
    </citation>
    <scope>IDENTIFICATION</scope>
</reference>
<dbReference type="InterPro" id="IPR036291">
    <property type="entry name" value="NAD(P)-bd_dom_sf"/>
</dbReference>
<dbReference type="PRINTS" id="PR00081">
    <property type="entry name" value="GDHRDH"/>
</dbReference>
<name>M8C9F0_AEGTA</name>
<evidence type="ECO:0000256" key="14">
    <source>
        <dbReference type="ARBA" id="ARBA00023242"/>
    </source>
</evidence>
<comment type="similarity">
    <text evidence="3">Belongs to the short-chain dehydrogenases/reductases (SDR) family.</text>
</comment>
<proteinExistence type="inferred from homology"/>
<keyword evidence="8" id="KW-0833">Ubl conjugation pathway</keyword>
<feature type="domain" description="USP" evidence="15">
    <location>
        <begin position="13"/>
        <end position="391"/>
    </location>
</feature>
<dbReference type="AlphaFoldDB" id="M8C9F0"/>
<dbReference type="PANTHER" id="PTHR43490:SF135">
    <property type="entry name" value="OS02G0640800 PROTEIN"/>
    <property type="match status" value="1"/>
</dbReference>
<dbReference type="Gene3D" id="3.90.70.10">
    <property type="entry name" value="Cysteine proteinases"/>
    <property type="match status" value="1"/>
</dbReference>
<dbReference type="InterPro" id="IPR001394">
    <property type="entry name" value="Peptidase_C19_UCH"/>
</dbReference>
<dbReference type="GO" id="GO:0005634">
    <property type="term" value="C:nucleus"/>
    <property type="evidence" value="ECO:0007669"/>
    <property type="project" value="UniProtKB-SubCell"/>
</dbReference>
<keyword evidence="11" id="KW-0862">Zinc</keyword>
<evidence type="ECO:0000256" key="9">
    <source>
        <dbReference type="ARBA" id="ARBA00022801"/>
    </source>
</evidence>
<dbReference type="FunFam" id="3.90.70.10:FF:000089">
    <property type="entry name" value="Ubiquitinyl hydrolase 1"/>
    <property type="match status" value="1"/>
</dbReference>
<dbReference type="GO" id="GO:0070461">
    <property type="term" value="C:SAGA-type complex"/>
    <property type="evidence" value="ECO:0007669"/>
    <property type="project" value="UniProtKB-ARBA"/>
</dbReference>
<dbReference type="GO" id="GO:0016491">
    <property type="term" value="F:oxidoreductase activity"/>
    <property type="evidence" value="ECO:0007669"/>
    <property type="project" value="UniProtKB-KW"/>
</dbReference>
<keyword evidence="9" id="KW-0378">Hydrolase</keyword>
<evidence type="ECO:0000256" key="11">
    <source>
        <dbReference type="ARBA" id="ARBA00022833"/>
    </source>
</evidence>
<dbReference type="InterPro" id="IPR028889">
    <property type="entry name" value="USP"/>
</dbReference>
<dbReference type="SUPFAM" id="SSF51735">
    <property type="entry name" value="NAD(P)-binding Rossmann-fold domains"/>
    <property type="match status" value="1"/>
</dbReference>
<evidence type="ECO:0000256" key="3">
    <source>
        <dbReference type="ARBA" id="ARBA00006484"/>
    </source>
</evidence>